<feature type="non-terminal residue" evidence="8">
    <location>
        <position position="1"/>
    </location>
</feature>
<dbReference type="InterPro" id="IPR000432">
    <property type="entry name" value="DNA_mismatch_repair_MutS_C"/>
</dbReference>
<keyword evidence="6" id="KW-0234">DNA repair</keyword>
<dbReference type="Pfam" id="PF00488">
    <property type="entry name" value="MutS_V"/>
    <property type="match status" value="1"/>
</dbReference>
<dbReference type="GO" id="GO:0140664">
    <property type="term" value="F:ATP-dependent DNA damage sensor activity"/>
    <property type="evidence" value="ECO:0007669"/>
    <property type="project" value="InterPro"/>
</dbReference>
<dbReference type="InterPro" id="IPR017261">
    <property type="entry name" value="DNA_mismatch_repair_MutS/MSH"/>
</dbReference>
<comment type="similarity">
    <text evidence="1">Belongs to the DNA mismatch repair MutS family.</text>
</comment>
<sequence length="853" mass="95599">STPLMKQYMDVKSKYPDTIVLFRMGDFYETFNKDAKVTSRILGIVLTKRANGKAAEVDLAGFPYHALDNYLPKLVRAGYRVAICEQVEDPKFAKGIVKREVIEVVTPGTLTSNQVLSQKSNQYMASIVFEKEVAGFAIFESSTGEFLIGECPSKNLIDYLIKYYPTEVIIGESVVYSSADWYRELRPFITTVEDWIFSSDQCYRTLLDLFNISSFKGFGCDDLKAGLTAGGGLIYHIQTDLNIRVDHVTKIKTVSDEGIMGLDSFTIRNLEVFKSLSTQGTHGTLVDCIDHTETAGGGRLLKQWLHQPLTNINRLNSRLDIVSSFYGQKGLLNKIRNILGITIDLERVLGRINRGVGTPRDLIGLAHTLSYIPGWCKQFQDSNEKPLIELISEFIDVSVMVDRIMDTINEDSPAQIKQGSVIREKIDSKLDELRTLLANGKQWISDFQSLESNRLEIPSLKVGFNKVFGYYIEVTKTHQQKIPESYIRKQTLVNSERYITGELKEYEEKVLTAEERILEIEYRIIQEVMDDTMALASDIQANADVINRLDLLASFAATALSERYVRPELTDKPILQIEAGRHPVVETLLPATEKFIPNQLSMDASVNQIHLLTGPNMAGKSTYLRQNGLIVLMAQVGCFIPAKSGKIGIVDQLFTRVGASDNLAGGESTFLVEMNEAANILNNASNRSLILLDEIGRGTATFDGLSIAWAITEYLHQNDDVAARTIFATHYHELTDLEASLERLENHHVEVKEFGDKIIFLRTIADGPGDKSYGIHVAKMAGLPASIVSRAWEILQHHIQNEKNKDGTSLPIESSERISLFHEQESRLRKDLNELDIDSITPLEALTKLGEIK</sequence>
<dbReference type="NCBIfam" id="TIGR01070">
    <property type="entry name" value="mutS1"/>
    <property type="match status" value="1"/>
</dbReference>
<dbReference type="InterPro" id="IPR007695">
    <property type="entry name" value="DNA_mismatch_repair_MutS-lik_N"/>
</dbReference>
<dbReference type="InterPro" id="IPR007860">
    <property type="entry name" value="DNA_mmatch_repair_MutS_con_dom"/>
</dbReference>
<dbReference type="GO" id="GO:0005524">
    <property type="term" value="F:ATP binding"/>
    <property type="evidence" value="ECO:0007669"/>
    <property type="project" value="UniProtKB-KW"/>
</dbReference>
<evidence type="ECO:0000256" key="4">
    <source>
        <dbReference type="ARBA" id="ARBA00022840"/>
    </source>
</evidence>
<dbReference type="FunFam" id="3.40.1170.10:FF:000001">
    <property type="entry name" value="DNA mismatch repair protein MutS"/>
    <property type="match status" value="1"/>
</dbReference>
<dbReference type="HAMAP" id="MF_00096">
    <property type="entry name" value="MutS"/>
    <property type="match status" value="1"/>
</dbReference>
<dbReference type="EMBL" id="UINC01021875">
    <property type="protein sequence ID" value="SVA90356.1"/>
    <property type="molecule type" value="Genomic_DNA"/>
</dbReference>
<dbReference type="InterPro" id="IPR005748">
    <property type="entry name" value="DNA_mismatch_repair_MutS"/>
</dbReference>
<dbReference type="Pfam" id="PF05188">
    <property type="entry name" value="MutS_II"/>
    <property type="match status" value="1"/>
</dbReference>
<dbReference type="PANTHER" id="PTHR11361:SF34">
    <property type="entry name" value="DNA MISMATCH REPAIR PROTEIN MSH1, MITOCHONDRIAL"/>
    <property type="match status" value="1"/>
</dbReference>
<keyword evidence="3" id="KW-0227">DNA damage</keyword>
<feature type="non-terminal residue" evidence="8">
    <location>
        <position position="853"/>
    </location>
</feature>
<evidence type="ECO:0000256" key="5">
    <source>
        <dbReference type="ARBA" id="ARBA00023125"/>
    </source>
</evidence>
<dbReference type="SUPFAM" id="SSF55271">
    <property type="entry name" value="DNA repair protein MutS, domain I"/>
    <property type="match status" value="1"/>
</dbReference>
<dbReference type="Gene3D" id="3.40.50.300">
    <property type="entry name" value="P-loop containing nucleotide triphosphate hydrolases"/>
    <property type="match status" value="1"/>
</dbReference>
<dbReference type="GO" id="GO:0006298">
    <property type="term" value="P:mismatch repair"/>
    <property type="evidence" value="ECO:0007669"/>
    <property type="project" value="InterPro"/>
</dbReference>
<accession>A0A381ZM42</accession>
<feature type="domain" description="DNA mismatch repair proteins mutS family" evidence="7">
    <location>
        <begin position="688"/>
        <end position="704"/>
    </location>
</feature>
<evidence type="ECO:0000256" key="3">
    <source>
        <dbReference type="ARBA" id="ARBA00022763"/>
    </source>
</evidence>
<dbReference type="PROSITE" id="PS00486">
    <property type="entry name" value="DNA_MISMATCH_REPAIR_2"/>
    <property type="match status" value="1"/>
</dbReference>
<dbReference type="Pfam" id="PF01624">
    <property type="entry name" value="MutS_I"/>
    <property type="match status" value="1"/>
</dbReference>
<dbReference type="PANTHER" id="PTHR11361">
    <property type="entry name" value="DNA MISMATCH REPAIR PROTEIN MUTS FAMILY MEMBER"/>
    <property type="match status" value="1"/>
</dbReference>
<dbReference type="Pfam" id="PF05190">
    <property type="entry name" value="MutS_IV"/>
    <property type="match status" value="1"/>
</dbReference>
<dbReference type="NCBIfam" id="NF003810">
    <property type="entry name" value="PRK05399.1"/>
    <property type="match status" value="1"/>
</dbReference>
<dbReference type="SUPFAM" id="SSF52540">
    <property type="entry name" value="P-loop containing nucleoside triphosphate hydrolases"/>
    <property type="match status" value="1"/>
</dbReference>
<dbReference type="GO" id="GO:0030983">
    <property type="term" value="F:mismatched DNA binding"/>
    <property type="evidence" value="ECO:0007669"/>
    <property type="project" value="InterPro"/>
</dbReference>
<keyword evidence="4" id="KW-0067">ATP-binding</keyword>
<dbReference type="SUPFAM" id="SSF53150">
    <property type="entry name" value="DNA repair protein MutS, domain II"/>
    <property type="match status" value="1"/>
</dbReference>
<dbReference type="PIRSF" id="PIRSF037677">
    <property type="entry name" value="DNA_mis_repair_Msh6"/>
    <property type="match status" value="1"/>
</dbReference>
<dbReference type="InterPro" id="IPR036187">
    <property type="entry name" value="DNA_mismatch_repair_MutS_sf"/>
</dbReference>
<dbReference type="SMART" id="SM00533">
    <property type="entry name" value="MUTSd"/>
    <property type="match status" value="1"/>
</dbReference>
<gene>
    <name evidence="8" type="ORF">METZ01_LOCUS143210</name>
</gene>
<evidence type="ECO:0000256" key="6">
    <source>
        <dbReference type="ARBA" id="ARBA00023204"/>
    </source>
</evidence>
<evidence type="ECO:0000313" key="8">
    <source>
        <dbReference type="EMBL" id="SVA90356.1"/>
    </source>
</evidence>
<dbReference type="FunFam" id="3.40.50.300:FF:000870">
    <property type="entry name" value="MutS protein homolog 4"/>
    <property type="match status" value="1"/>
</dbReference>
<dbReference type="SUPFAM" id="SSF48334">
    <property type="entry name" value="DNA repair protein MutS, domain III"/>
    <property type="match status" value="1"/>
</dbReference>
<dbReference type="Pfam" id="PF05192">
    <property type="entry name" value="MutS_III"/>
    <property type="match status" value="1"/>
</dbReference>
<dbReference type="InterPro" id="IPR045076">
    <property type="entry name" value="MutS"/>
</dbReference>
<dbReference type="InterPro" id="IPR016151">
    <property type="entry name" value="DNA_mismatch_repair_MutS_N"/>
</dbReference>
<keyword evidence="2" id="KW-0547">Nucleotide-binding</keyword>
<name>A0A381ZM42_9ZZZZ</name>
<dbReference type="SMART" id="SM00534">
    <property type="entry name" value="MUTSac"/>
    <property type="match status" value="1"/>
</dbReference>
<dbReference type="InterPro" id="IPR007861">
    <property type="entry name" value="DNA_mismatch_repair_MutS_clamp"/>
</dbReference>
<dbReference type="GO" id="GO:0005829">
    <property type="term" value="C:cytosol"/>
    <property type="evidence" value="ECO:0007669"/>
    <property type="project" value="TreeGrafter"/>
</dbReference>
<dbReference type="Gene3D" id="3.40.1170.10">
    <property type="entry name" value="DNA repair protein MutS, domain I"/>
    <property type="match status" value="1"/>
</dbReference>
<reference evidence="8" key="1">
    <citation type="submission" date="2018-05" db="EMBL/GenBank/DDBJ databases">
        <authorList>
            <person name="Lanie J.A."/>
            <person name="Ng W.-L."/>
            <person name="Kazmierczak K.M."/>
            <person name="Andrzejewski T.M."/>
            <person name="Davidsen T.M."/>
            <person name="Wayne K.J."/>
            <person name="Tettelin H."/>
            <person name="Glass J.I."/>
            <person name="Rusch D."/>
            <person name="Podicherti R."/>
            <person name="Tsui H.-C.T."/>
            <person name="Winkler M.E."/>
        </authorList>
    </citation>
    <scope>NUCLEOTIDE SEQUENCE</scope>
</reference>
<dbReference type="InterPro" id="IPR036678">
    <property type="entry name" value="MutS_con_dom_sf"/>
</dbReference>
<evidence type="ECO:0000256" key="1">
    <source>
        <dbReference type="ARBA" id="ARBA00006271"/>
    </source>
</evidence>
<dbReference type="InterPro" id="IPR027417">
    <property type="entry name" value="P-loop_NTPase"/>
</dbReference>
<proteinExistence type="inferred from homology"/>
<evidence type="ECO:0000259" key="7">
    <source>
        <dbReference type="PROSITE" id="PS00486"/>
    </source>
</evidence>
<dbReference type="Gene3D" id="1.10.1420.10">
    <property type="match status" value="2"/>
</dbReference>
<dbReference type="InterPro" id="IPR007696">
    <property type="entry name" value="DNA_mismatch_repair_MutS_core"/>
</dbReference>
<organism evidence="8">
    <name type="scientific">marine metagenome</name>
    <dbReference type="NCBI Taxonomy" id="408172"/>
    <lineage>
        <taxon>unclassified sequences</taxon>
        <taxon>metagenomes</taxon>
        <taxon>ecological metagenomes</taxon>
    </lineage>
</organism>
<dbReference type="AlphaFoldDB" id="A0A381ZM42"/>
<protein>
    <recommendedName>
        <fullName evidence="7">DNA mismatch repair proteins mutS family domain-containing protein</fullName>
    </recommendedName>
</protein>
<dbReference type="CDD" id="cd03284">
    <property type="entry name" value="ABC_MutS1"/>
    <property type="match status" value="1"/>
</dbReference>
<dbReference type="Gene3D" id="3.30.420.110">
    <property type="entry name" value="MutS, connector domain"/>
    <property type="match status" value="1"/>
</dbReference>
<keyword evidence="5" id="KW-0238">DNA-binding</keyword>
<evidence type="ECO:0000256" key="2">
    <source>
        <dbReference type="ARBA" id="ARBA00022741"/>
    </source>
</evidence>